<sequence>MLAVSAAGDARAQIYGGVGAGGSVVLSNFRSDASSAVIVAAPGPAAAPRPARARSEDKPTRQMRRIVDEIAQQLHVDARLLHAVIRVESNYNAGAVSSKGASGLMQLMPATAQRFGVKNLFDPRDNVEGGARYLKWLLGQFGNDLELALAAYNAGEQNVVRAGYRIPDFPETRSYVPKVLGIYEAGDTD</sequence>
<dbReference type="GO" id="GO:0016020">
    <property type="term" value="C:membrane"/>
    <property type="evidence" value="ECO:0007669"/>
    <property type="project" value="InterPro"/>
</dbReference>
<dbReference type="SUPFAM" id="SSF53955">
    <property type="entry name" value="Lysozyme-like"/>
    <property type="match status" value="1"/>
</dbReference>
<dbReference type="CDD" id="cd00254">
    <property type="entry name" value="LT-like"/>
    <property type="match status" value="1"/>
</dbReference>
<dbReference type="Proteomes" id="UP000622890">
    <property type="component" value="Unassembled WGS sequence"/>
</dbReference>
<dbReference type="InterPro" id="IPR000189">
    <property type="entry name" value="Transglyc_AS"/>
</dbReference>
<dbReference type="InterPro" id="IPR023346">
    <property type="entry name" value="Lysozyme-like_dom_sf"/>
</dbReference>
<dbReference type="InterPro" id="IPR008258">
    <property type="entry name" value="Transglycosylase_SLT_dom_1"/>
</dbReference>
<keyword evidence="4" id="KW-1185">Reference proteome</keyword>
<comment type="similarity">
    <text evidence="1">Belongs to the transglycosylase Slt family.</text>
</comment>
<organism evidence="3 4">
    <name type="scientific">Noviherbaspirillum pedocola</name>
    <dbReference type="NCBI Taxonomy" id="2801341"/>
    <lineage>
        <taxon>Bacteria</taxon>
        <taxon>Pseudomonadati</taxon>
        <taxon>Pseudomonadota</taxon>
        <taxon>Betaproteobacteria</taxon>
        <taxon>Burkholderiales</taxon>
        <taxon>Oxalobacteraceae</taxon>
        <taxon>Noviherbaspirillum</taxon>
    </lineage>
</organism>
<comment type="caution">
    <text evidence="3">The sequence shown here is derived from an EMBL/GenBank/DDBJ whole genome shotgun (WGS) entry which is preliminary data.</text>
</comment>
<dbReference type="EMBL" id="JAEPBG010000005">
    <property type="protein sequence ID" value="MBK4735833.1"/>
    <property type="molecule type" value="Genomic_DNA"/>
</dbReference>
<dbReference type="Gene3D" id="1.10.530.10">
    <property type="match status" value="1"/>
</dbReference>
<evidence type="ECO:0000256" key="1">
    <source>
        <dbReference type="ARBA" id="ARBA00007734"/>
    </source>
</evidence>
<evidence type="ECO:0000313" key="4">
    <source>
        <dbReference type="Proteomes" id="UP000622890"/>
    </source>
</evidence>
<dbReference type="GO" id="GO:0008933">
    <property type="term" value="F:peptidoglycan lytic transglycosylase activity"/>
    <property type="evidence" value="ECO:0007669"/>
    <property type="project" value="InterPro"/>
</dbReference>
<dbReference type="PROSITE" id="PS00922">
    <property type="entry name" value="TRANSGLYCOSYLASE"/>
    <property type="match status" value="1"/>
</dbReference>
<evidence type="ECO:0000259" key="2">
    <source>
        <dbReference type="Pfam" id="PF01464"/>
    </source>
</evidence>
<evidence type="ECO:0000313" key="3">
    <source>
        <dbReference type="EMBL" id="MBK4735833.1"/>
    </source>
</evidence>
<reference evidence="3" key="1">
    <citation type="submission" date="2021-01" db="EMBL/GenBank/DDBJ databases">
        <title>Genome sequence of strain Noviherbaspirillum sp. DKR-6.</title>
        <authorList>
            <person name="Chaudhary D.K."/>
        </authorList>
    </citation>
    <scope>NUCLEOTIDE SEQUENCE</scope>
    <source>
        <strain evidence="3">DKR-6</strain>
    </source>
</reference>
<dbReference type="PANTHER" id="PTHR37423:SF2">
    <property type="entry name" value="MEMBRANE-BOUND LYTIC MUREIN TRANSGLYCOSYLASE C"/>
    <property type="match status" value="1"/>
</dbReference>
<dbReference type="PANTHER" id="PTHR37423">
    <property type="entry name" value="SOLUBLE LYTIC MUREIN TRANSGLYCOSYLASE-RELATED"/>
    <property type="match status" value="1"/>
</dbReference>
<dbReference type="AlphaFoldDB" id="A0A934T1I6"/>
<protein>
    <submittedName>
        <fullName evidence="3">Lytic transglycosylase domain-containing protein</fullName>
    </submittedName>
</protein>
<proteinExistence type="inferred from homology"/>
<dbReference type="Pfam" id="PF01464">
    <property type="entry name" value="SLT"/>
    <property type="match status" value="1"/>
</dbReference>
<accession>A0A934T1I6</accession>
<feature type="domain" description="Transglycosylase SLT" evidence="2">
    <location>
        <begin position="68"/>
        <end position="162"/>
    </location>
</feature>
<name>A0A934T1I6_9BURK</name>
<gene>
    <name evidence="3" type="ORF">JJB74_14525</name>
</gene>
<dbReference type="GO" id="GO:0000270">
    <property type="term" value="P:peptidoglycan metabolic process"/>
    <property type="evidence" value="ECO:0007669"/>
    <property type="project" value="InterPro"/>
</dbReference>